<keyword evidence="3 5" id="KW-0808">Transferase</keyword>
<evidence type="ECO:0000256" key="5">
    <source>
        <dbReference type="PIRNR" id="PIRNR001369"/>
    </source>
</evidence>
<dbReference type="InterPro" id="IPR016142">
    <property type="entry name" value="Citrate_synth-like_lrg_a-sub"/>
</dbReference>
<dbReference type="InterPro" id="IPR036969">
    <property type="entry name" value="Citrate_synthase_sf"/>
</dbReference>
<dbReference type="PANTHER" id="PTHR11739">
    <property type="entry name" value="CITRATE SYNTHASE"/>
    <property type="match status" value="1"/>
</dbReference>
<evidence type="ECO:0000256" key="6">
    <source>
        <dbReference type="RuleBase" id="RU003406"/>
    </source>
</evidence>
<sequence>MSVNRSKTTLVDVPRGLAGVVVAETQIGDVRGREGFYHYRQYSAVELARTRGFEDVWHLLVHGELPDAARSAAFAAETAALRELPAGVRAALPAIAAAGGGSGPLAGMRTALSLLGAAHGFQPVYDIDADRRRADTVTVTAAVPTLLTALHRLGQGLDPVEPREDLSYAANYLYMLTGEEPDARRARAIEQYLISTIDHGFNASTFTARVIASTGADVAACLAGAVGALSGPLHGGAPSRALDTLDAIGTPDRIDPWVRDRVLAGDRIMGFGHAVYRTEDPRSRMLREIAQDFGGPRVDFAVEVERRVEAILAELKPGRELHTNVEFYAGLVMELCGLPREMFTPTFAAGRMVGWSANVLEQAEDSKIIRPAARYVGPRVPVKVPEVV</sequence>
<name>A0ABW2WFX9_9ACTN</name>
<protein>
    <recommendedName>
        <fullName evidence="5">Citrate synthase</fullName>
    </recommendedName>
</protein>
<evidence type="ECO:0000256" key="2">
    <source>
        <dbReference type="ARBA" id="ARBA00010566"/>
    </source>
</evidence>
<evidence type="ECO:0000256" key="1">
    <source>
        <dbReference type="ARBA" id="ARBA00005163"/>
    </source>
</evidence>
<dbReference type="PRINTS" id="PR00143">
    <property type="entry name" value="CITRTSNTHASE"/>
</dbReference>
<dbReference type="Gene3D" id="1.10.230.10">
    <property type="entry name" value="Cytochrome P450-Terp, domain 2"/>
    <property type="match status" value="1"/>
</dbReference>
<proteinExistence type="inferred from homology"/>
<dbReference type="InterPro" id="IPR002020">
    <property type="entry name" value="Citrate_synthase"/>
</dbReference>
<evidence type="ECO:0000256" key="4">
    <source>
        <dbReference type="ARBA" id="ARBA00049288"/>
    </source>
</evidence>
<keyword evidence="8" id="KW-1185">Reference proteome</keyword>
<dbReference type="PIRSF" id="PIRSF001369">
    <property type="entry name" value="Citrate_synth"/>
    <property type="match status" value="1"/>
</dbReference>
<dbReference type="Pfam" id="PF00285">
    <property type="entry name" value="Citrate_synt"/>
    <property type="match status" value="1"/>
</dbReference>
<gene>
    <name evidence="7" type="ORF">ACFQZ6_26505</name>
</gene>
<dbReference type="NCBIfam" id="NF009005">
    <property type="entry name" value="PRK12350.1"/>
    <property type="match status" value="1"/>
</dbReference>
<dbReference type="PANTHER" id="PTHR11739:SF23">
    <property type="entry name" value="CITRATE SYNTHASE 2-RELATED"/>
    <property type="match status" value="1"/>
</dbReference>
<dbReference type="RefSeq" id="WP_381613466.1">
    <property type="nucleotide sequence ID" value="NZ_JBHTEB010000001.1"/>
</dbReference>
<comment type="caution">
    <text evidence="7">The sequence shown here is derived from an EMBL/GenBank/DDBJ whole genome shotgun (WGS) entry which is preliminary data.</text>
</comment>
<accession>A0ABW2WFX9</accession>
<comment type="similarity">
    <text evidence="2 5 6">Belongs to the citrate synthase family.</text>
</comment>
<dbReference type="InterPro" id="IPR016143">
    <property type="entry name" value="Citrate_synth-like_sm_a-sub"/>
</dbReference>
<dbReference type="CDD" id="cd06109">
    <property type="entry name" value="BsCS-I_like"/>
    <property type="match status" value="1"/>
</dbReference>
<evidence type="ECO:0000313" key="8">
    <source>
        <dbReference type="Proteomes" id="UP001597023"/>
    </source>
</evidence>
<dbReference type="PROSITE" id="PS00480">
    <property type="entry name" value="CITRATE_SYNTHASE"/>
    <property type="match status" value="1"/>
</dbReference>
<comment type="catalytic activity">
    <reaction evidence="4">
        <text>oxaloacetate + acetyl-CoA + H2O = citrate + CoA + H(+)</text>
        <dbReference type="Rhea" id="RHEA:16845"/>
        <dbReference type="ChEBI" id="CHEBI:15377"/>
        <dbReference type="ChEBI" id="CHEBI:15378"/>
        <dbReference type="ChEBI" id="CHEBI:16452"/>
        <dbReference type="ChEBI" id="CHEBI:16947"/>
        <dbReference type="ChEBI" id="CHEBI:57287"/>
        <dbReference type="ChEBI" id="CHEBI:57288"/>
        <dbReference type="EC" id="2.3.3.16"/>
    </reaction>
</comment>
<dbReference type="Gene3D" id="1.10.580.10">
    <property type="entry name" value="Citrate Synthase, domain 1"/>
    <property type="match status" value="1"/>
</dbReference>
<reference evidence="8" key="1">
    <citation type="journal article" date="2019" name="Int. J. Syst. Evol. Microbiol.">
        <title>The Global Catalogue of Microorganisms (GCM) 10K type strain sequencing project: providing services to taxonomists for standard genome sequencing and annotation.</title>
        <authorList>
            <consortium name="The Broad Institute Genomics Platform"/>
            <consortium name="The Broad Institute Genome Sequencing Center for Infectious Disease"/>
            <person name="Wu L."/>
            <person name="Ma J."/>
        </authorList>
    </citation>
    <scope>NUCLEOTIDE SEQUENCE [LARGE SCALE GENOMIC DNA]</scope>
    <source>
        <strain evidence="8">CGMCC 4.7400</strain>
    </source>
</reference>
<comment type="pathway">
    <text evidence="1">Carbohydrate metabolism; tricarboxylic acid cycle.</text>
</comment>
<evidence type="ECO:0000313" key="7">
    <source>
        <dbReference type="EMBL" id="MFD0317704.1"/>
    </source>
</evidence>
<evidence type="ECO:0000256" key="3">
    <source>
        <dbReference type="ARBA" id="ARBA00022679"/>
    </source>
</evidence>
<dbReference type="Proteomes" id="UP001597023">
    <property type="component" value="Unassembled WGS sequence"/>
</dbReference>
<dbReference type="SUPFAM" id="SSF48256">
    <property type="entry name" value="Citrate synthase"/>
    <property type="match status" value="1"/>
</dbReference>
<dbReference type="EMBL" id="JBHTEB010000001">
    <property type="protein sequence ID" value="MFD0317704.1"/>
    <property type="molecule type" value="Genomic_DNA"/>
</dbReference>
<organism evidence="7 8">
    <name type="scientific">Streptomyces flavalbus</name>
    <dbReference type="NCBI Taxonomy" id="2665155"/>
    <lineage>
        <taxon>Bacteria</taxon>
        <taxon>Bacillati</taxon>
        <taxon>Actinomycetota</taxon>
        <taxon>Actinomycetes</taxon>
        <taxon>Kitasatosporales</taxon>
        <taxon>Streptomycetaceae</taxon>
        <taxon>Streptomyces</taxon>
    </lineage>
</organism>
<dbReference type="InterPro" id="IPR024176">
    <property type="entry name" value="Citrate_synthase_bac-typ"/>
</dbReference>
<dbReference type="InterPro" id="IPR019810">
    <property type="entry name" value="Citrate_synthase_AS"/>
</dbReference>